<organism evidence="5 6">
    <name type="scientific">Alterirhizorhabdus solaris</name>
    <dbReference type="NCBI Taxonomy" id="2529389"/>
    <lineage>
        <taxon>Bacteria</taxon>
        <taxon>Pseudomonadati</taxon>
        <taxon>Pseudomonadota</taxon>
        <taxon>Alphaproteobacteria</taxon>
        <taxon>Sphingomonadales</taxon>
        <taxon>Rhizorhabdaceae</taxon>
        <taxon>Alterirhizorhabdus</taxon>
    </lineage>
</organism>
<dbReference type="SUPFAM" id="SSF51621">
    <property type="entry name" value="Phosphoenolpyruvate/pyruvate domain"/>
    <property type="match status" value="1"/>
</dbReference>
<dbReference type="PANTHER" id="PTHR30502">
    <property type="entry name" value="2-KETO-3-DEOXY-L-RHAMNONATE ALDOLASE"/>
    <property type="match status" value="1"/>
</dbReference>
<name>A0A558RBD8_9SPHN</name>
<sequence length="253" mass="26104">MDKVRKAIADNGAAFGAWAGIADGVSIELMGKAGFDFVILDTQHGGIGWADLLTAFQALDVGGTRGLVRVGWTDPMQIMRAMDLGALGVVVPMVSTAEQARPAAQAVRYPPHGIRSFGPVRSAYTAEGTATEPLCMVMIETAEAIDNVDAIAATPGVDGLFVGPVDLALSLGLGAALVMPDAVKAAIDKVVAACRRHDVVSGCAALGAANAREMMDRGVQFITIGADAGYIRRGAAADVAEARRWIEERGAAG</sequence>
<reference evidence="5 6" key="1">
    <citation type="submission" date="2019-07" db="EMBL/GenBank/DDBJ databases">
        <title>Sphingomonas solaris sp. nov., isolated from a solar panel from Boston, Massachusetts.</title>
        <authorList>
            <person name="Tanner K."/>
            <person name="Pascual J."/>
            <person name="Mancuso C."/>
            <person name="Pereto J."/>
            <person name="Khalil A."/>
            <person name="Vilanova C."/>
        </authorList>
    </citation>
    <scope>NUCLEOTIDE SEQUENCE [LARGE SCALE GENOMIC DNA]</scope>
    <source>
        <strain evidence="5 6">R4DWN</strain>
    </source>
</reference>
<comment type="similarity">
    <text evidence="1">Belongs to the HpcH/HpaI aldolase family.</text>
</comment>
<dbReference type="Pfam" id="PF03328">
    <property type="entry name" value="HpcH_HpaI"/>
    <property type="match status" value="1"/>
</dbReference>
<keyword evidence="6" id="KW-1185">Reference proteome</keyword>
<evidence type="ECO:0000256" key="2">
    <source>
        <dbReference type="ARBA" id="ARBA00022723"/>
    </source>
</evidence>
<dbReference type="EMBL" id="VNIM01000007">
    <property type="protein sequence ID" value="TVV76725.1"/>
    <property type="molecule type" value="Genomic_DNA"/>
</dbReference>
<dbReference type="AlphaFoldDB" id="A0A558RBD8"/>
<accession>A0A558RBD8</accession>
<dbReference type="InterPro" id="IPR005000">
    <property type="entry name" value="Aldolase/citrate-lyase_domain"/>
</dbReference>
<evidence type="ECO:0000313" key="5">
    <source>
        <dbReference type="EMBL" id="TVV76725.1"/>
    </source>
</evidence>
<dbReference type="InterPro" id="IPR050251">
    <property type="entry name" value="HpcH-HpaI_aldolase"/>
</dbReference>
<dbReference type="OrthoDB" id="9802624at2"/>
<proteinExistence type="inferred from homology"/>
<keyword evidence="3" id="KW-0456">Lyase</keyword>
<gene>
    <name evidence="5" type="ORF">FOY91_03200</name>
</gene>
<dbReference type="GO" id="GO:0046872">
    <property type="term" value="F:metal ion binding"/>
    <property type="evidence" value="ECO:0007669"/>
    <property type="project" value="UniProtKB-KW"/>
</dbReference>
<dbReference type="RefSeq" id="WP_145148065.1">
    <property type="nucleotide sequence ID" value="NZ_VNIM01000007.1"/>
</dbReference>
<evidence type="ECO:0000313" key="6">
    <source>
        <dbReference type="Proteomes" id="UP000318681"/>
    </source>
</evidence>
<dbReference type="GO" id="GO:0005737">
    <property type="term" value="C:cytoplasm"/>
    <property type="evidence" value="ECO:0007669"/>
    <property type="project" value="TreeGrafter"/>
</dbReference>
<evidence type="ECO:0000256" key="1">
    <source>
        <dbReference type="ARBA" id="ARBA00005568"/>
    </source>
</evidence>
<evidence type="ECO:0000259" key="4">
    <source>
        <dbReference type="Pfam" id="PF03328"/>
    </source>
</evidence>
<dbReference type="PANTHER" id="PTHR30502:SF0">
    <property type="entry name" value="PHOSPHOENOLPYRUVATE CARBOXYLASE FAMILY PROTEIN"/>
    <property type="match status" value="1"/>
</dbReference>
<dbReference type="Proteomes" id="UP000318681">
    <property type="component" value="Unassembled WGS sequence"/>
</dbReference>
<dbReference type="GO" id="GO:0016832">
    <property type="term" value="F:aldehyde-lyase activity"/>
    <property type="evidence" value="ECO:0007669"/>
    <property type="project" value="TreeGrafter"/>
</dbReference>
<protein>
    <submittedName>
        <fullName evidence="5">2,4-dihydroxyhept-2-ene-1,7-dioic acid aldolase</fullName>
    </submittedName>
</protein>
<feature type="domain" description="HpcH/HpaI aldolase/citrate lyase" evidence="4">
    <location>
        <begin position="17"/>
        <end position="230"/>
    </location>
</feature>
<comment type="caution">
    <text evidence="5">The sequence shown here is derived from an EMBL/GenBank/DDBJ whole genome shotgun (WGS) entry which is preliminary data.</text>
</comment>
<dbReference type="InterPro" id="IPR015813">
    <property type="entry name" value="Pyrv/PenolPyrv_kinase-like_dom"/>
</dbReference>
<evidence type="ECO:0000256" key="3">
    <source>
        <dbReference type="ARBA" id="ARBA00023239"/>
    </source>
</evidence>
<dbReference type="Gene3D" id="3.20.20.60">
    <property type="entry name" value="Phosphoenolpyruvate-binding domains"/>
    <property type="match status" value="1"/>
</dbReference>
<keyword evidence="2" id="KW-0479">Metal-binding</keyword>
<dbReference type="InterPro" id="IPR040442">
    <property type="entry name" value="Pyrv_kinase-like_dom_sf"/>
</dbReference>